<evidence type="ECO:0000256" key="2">
    <source>
        <dbReference type="ARBA" id="ARBA00022473"/>
    </source>
</evidence>
<dbReference type="InterPro" id="IPR000047">
    <property type="entry name" value="HTH_motif"/>
</dbReference>
<gene>
    <name evidence="11" type="ORF">TTRE_0000216301</name>
</gene>
<feature type="domain" description="Homeobox" evidence="10">
    <location>
        <begin position="156"/>
        <end position="216"/>
    </location>
</feature>
<proteinExistence type="inferred from homology"/>
<protein>
    <recommendedName>
        <fullName evidence="8">Homeobox protein engrailed-like</fullName>
    </recommendedName>
</protein>
<dbReference type="Proteomes" id="UP000030665">
    <property type="component" value="Unassembled WGS sequence"/>
</dbReference>
<dbReference type="GO" id="GO:0030182">
    <property type="term" value="P:neuron differentiation"/>
    <property type="evidence" value="ECO:0007669"/>
    <property type="project" value="TreeGrafter"/>
</dbReference>
<evidence type="ECO:0000313" key="11">
    <source>
        <dbReference type="EMBL" id="CDW53894.1"/>
    </source>
</evidence>
<dbReference type="InterPro" id="IPR001356">
    <property type="entry name" value="HD"/>
</dbReference>
<evidence type="ECO:0000313" key="12">
    <source>
        <dbReference type="Proteomes" id="UP000030665"/>
    </source>
</evidence>
<dbReference type="Gene3D" id="1.10.10.60">
    <property type="entry name" value="Homeodomain-like"/>
    <property type="match status" value="1"/>
</dbReference>
<evidence type="ECO:0000256" key="1">
    <source>
        <dbReference type="ARBA" id="ARBA00004123"/>
    </source>
</evidence>
<dbReference type="PANTHER" id="PTHR24341">
    <property type="entry name" value="HOMEOBOX PROTEIN ENGRAILED"/>
    <property type="match status" value="1"/>
</dbReference>
<evidence type="ECO:0000256" key="9">
    <source>
        <dbReference type="SAM" id="MobiDB-lite"/>
    </source>
</evidence>
<feature type="region of interest" description="Disordered" evidence="9">
    <location>
        <begin position="244"/>
        <end position="263"/>
    </location>
</feature>
<dbReference type="PRINTS" id="PR00026">
    <property type="entry name" value="ENGRAILED"/>
</dbReference>
<reference evidence="11" key="2">
    <citation type="submission" date="2014-03" db="EMBL/GenBank/DDBJ databases">
        <title>The whipworm genome and dual-species transcriptomics of an intimate host-pathogen interaction.</title>
        <authorList>
            <person name="Foth B.J."/>
            <person name="Tsai I.J."/>
            <person name="Reid A.J."/>
            <person name="Bancroft A.J."/>
            <person name="Nichol S."/>
            <person name="Tracey A."/>
            <person name="Holroyd N."/>
            <person name="Cotton J.A."/>
            <person name="Stanley E.J."/>
            <person name="Zarowiecki M."/>
            <person name="Liu J.Z."/>
            <person name="Huckvale T."/>
            <person name="Cooper P.J."/>
            <person name="Grencis R.K."/>
            <person name="Berriman M."/>
        </authorList>
    </citation>
    <scope>NUCLEOTIDE SEQUENCE [LARGE SCALE GENOMIC DNA]</scope>
</reference>
<dbReference type="Pfam" id="PF10525">
    <property type="entry name" value="Engrail_1_C_sig"/>
    <property type="match status" value="1"/>
</dbReference>
<dbReference type="InterPro" id="IPR050720">
    <property type="entry name" value="Engrailed_Homeobox_TFs"/>
</dbReference>
<keyword evidence="5 6" id="KW-0539">Nucleus</keyword>
<evidence type="ECO:0000256" key="5">
    <source>
        <dbReference type="ARBA" id="ARBA00023242"/>
    </source>
</evidence>
<dbReference type="OrthoDB" id="6159439at2759"/>
<accession>A0A077Z1V2</accession>
<keyword evidence="12" id="KW-1185">Reference proteome</keyword>
<dbReference type="SMART" id="SM00389">
    <property type="entry name" value="HOX"/>
    <property type="match status" value="1"/>
</dbReference>
<keyword evidence="2" id="KW-0217">Developmental protein</keyword>
<comment type="subcellular location">
    <subcellularLocation>
        <location evidence="1 6 7">Nucleus</location>
    </subcellularLocation>
</comment>
<dbReference type="GO" id="GO:0000981">
    <property type="term" value="F:DNA-binding transcription factor activity, RNA polymerase II-specific"/>
    <property type="evidence" value="ECO:0007669"/>
    <property type="project" value="InterPro"/>
</dbReference>
<dbReference type="PRINTS" id="PR00024">
    <property type="entry name" value="HOMEOBOX"/>
</dbReference>
<dbReference type="PRINTS" id="PR00031">
    <property type="entry name" value="HTHREPRESSR"/>
</dbReference>
<feature type="region of interest" description="Disordered" evidence="9">
    <location>
        <begin position="1"/>
        <end position="43"/>
    </location>
</feature>
<keyword evidence="4 6" id="KW-0371">Homeobox</keyword>
<dbReference type="FunFam" id="1.10.10.60:FF:000189">
    <property type="entry name" value="Homeobox protein engrailed-like"/>
    <property type="match status" value="1"/>
</dbReference>
<dbReference type="InterPro" id="IPR017970">
    <property type="entry name" value="Homeobox_CS"/>
</dbReference>
<dbReference type="InterPro" id="IPR019737">
    <property type="entry name" value="Homeobox-engrailed_CS"/>
</dbReference>
<dbReference type="EMBL" id="HG805872">
    <property type="protein sequence ID" value="CDW53894.1"/>
    <property type="molecule type" value="Genomic_DNA"/>
</dbReference>
<evidence type="ECO:0000256" key="3">
    <source>
        <dbReference type="ARBA" id="ARBA00023125"/>
    </source>
</evidence>
<dbReference type="SUPFAM" id="SSF46689">
    <property type="entry name" value="Homeodomain-like"/>
    <property type="match status" value="1"/>
</dbReference>
<dbReference type="InterPro" id="IPR000747">
    <property type="entry name" value="HD_engrailed"/>
</dbReference>
<dbReference type="AlphaFoldDB" id="A0A077Z1V2"/>
<dbReference type="PANTHER" id="PTHR24341:SF6">
    <property type="entry name" value="HOMEOBOX PROTEIN INVECTED"/>
    <property type="match status" value="1"/>
</dbReference>
<feature type="compositionally biased region" description="Acidic residues" evidence="9">
    <location>
        <begin position="248"/>
        <end position="263"/>
    </location>
</feature>
<dbReference type="PROSITE" id="PS50071">
    <property type="entry name" value="HOMEOBOX_2"/>
    <property type="match status" value="1"/>
</dbReference>
<dbReference type="CDD" id="cd00086">
    <property type="entry name" value="homeodomain"/>
    <property type="match status" value="1"/>
</dbReference>
<feature type="region of interest" description="Disordered" evidence="9">
    <location>
        <begin position="139"/>
        <end position="164"/>
    </location>
</feature>
<dbReference type="GO" id="GO:0000978">
    <property type="term" value="F:RNA polymerase II cis-regulatory region sequence-specific DNA binding"/>
    <property type="evidence" value="ECO:0007669"/>
    <property type="project" value="TreeGrafter"/>
</dbReference>
<dbReference type="InterPro" id="IPR009057">
    <property type="entry name" value="Homeodomain-like_sf"/>
</dbReference>
<dbReference type="PROSITE" id="PS00033">
    <property type="entry name" value="ENGRAILED"/>
    <property type="match status" value="1"/>
</dbReference>
<dbReference type="PROSITE" id="PS00027">
    <property type="entry name" value="HOMEOBOX_1"/>
    <property type="match status" value="1"/>
</dbReference>
<evidence type="ECO:0000259" key="10">
    <source>
        <dbReference type="PROSITE" id="PS50071"/>
    </source>
</evidence>
<feature type="DNA-binding region" description="Homeobox" evidence="6">
    <location>
        <begin position="158"/>
        <end position="217"/>
    </location>
</feature>
<comment type="similarity">
    <text evidence="8">Belongs to the Engrailed homeobox family.</text>
</comment>
<dbReference type="InterPro" id="IPR020479">
    <property type="entry name" value="HD_metazoa"/>
</dbReference>
<dbReference type="GO" id="GO:0005634">
    <property type="term" value="C:nucleus"/>
    <property type="evidence" value="ECO:0007669"/>
    <property type="project" value="UniProtKB-SubCell"/>
</dbReference>
<dbReference type="InterPro" id="IPR019549">
    <property type="entry name" value="Homeobox-engrailed_C-terminal"/>
</dbReference>
<evidence type="ECO:0000256" key="8">
    <source>
        <dbReference type="RuleBase" id="RU510713"/>
    </source>
</evidence>
<name>A0A077Z1V2_TRITR</name>
<reference evidence="11" key="1">
    <citation type="submission" date="2014-01" db="EMBL/GenBank/DDBJ databases">
        <authorList>
            <person name="Aslett M."/>
        </authorList>
    </citation>
    <scope>NUCLEOTIDE SEQUENCE</scope>
</reference>
<evidence type="ECO:0000256" key="4">
    <source>
        <dbReference type="ARBA" id="ARBA00023155"/>
    </source>
</evidence>
<organism evidence="11 12">
    <name type="scientific">Trichuris trichiura</name>
    <name type="common">Whipworm</name>
    <name type="synonym">Trichocephalus trichiurus</name>
    <dbReference type="NCBI Taxonomy" id="36087"/>
    <lineage>
        <taxon>Eukaryota</taxon>
        <taxon>Metazoa</taxon>
        <taxon>Ecdysozoa</taxon>
        <taxon>Nematoda</taxon>
        <taxon>Enoplea</taxon>
        <taxon>Dorylaimia</taxon>
        <taxon>Trichinellida</taxon>
        <taxon>Trichuridae</taxon>
        <taxon>Trichuris</taxon>
    </lineage>
</organism>
<evidence type="ECO:0000256" key="6">
    <source>
        <dbReference type="PROSITE-ProRule" id="PRU00108"/>
    </source>
</evidence>
<dbReference type="STRING" id="36087.A0A077Z1V2"/>
<keyword evidence="3 6" id="KW-0238">DNA-binding</keyword>
<dbReference type="GO" id="GO:0009653">
    <property type="term" value="P:anatomical structure morphogenesis"/>
    <property type="evidence" value="ECO:0007669"/>
    <property type="project" value="UniProtKB-ARBA"/>
</dbReference>
<sequence length="263" mass="29293">MHYSSGPKKKRQASLGSDGERTDDDSLSCGADDRSPSRSPNDVHILDGAERVGRLYSNGQLKFSVDNILRPDFGCHSRSLMIASCVKSHSFAPFSSPASEASYTLSKSYPDFAGSNGISVPSLPPVLWPAWVYCTRYSDRPSSGPRSRRTRRNAKGAEKRPRTAFTSKQLDRLRCEFQENRYLTEKRRQELACELGLNESQIKIWFQNKRAKIKKQTRCNNTLAIQLMAQGLYNHAASSARATSLSANEDDGEMSGLEIEADC</sequence>
<dbReference type="Pfam" id="PF00046">
    <property type="entry name" value="Homeodomain"/>
    <property type="match status" value="1"/>
</dbReference>
<evidence type="ECO:0000256" key="7">
    <source>
        <dbReference type="RuleBase" id="RU000682"/>
    </source>
</evidence>